<evidence type="ECO:0000313" key="2">
    <source>
        <dbReference type="Proteomes" id="UP000583929"/>
    </source>
</evidence>
<dbReference type="InterPro" id="IPR021899">
    <property type="entry name" value="DUF3511"/>
</dbReference>
<organism evidence="1 2">
    <name type="scientific">Cannabis sativa</name>
    <name type="common">Hemp</name>
    <name type="synonym">Marijuana</name>
    <dbReference type="NCBI Taxonomy" id="3483"/>
    <lineage>
        <taxon>Eukaryota</taxon>
        <taxon>Viridiplantae</taxon>
        <taxon>Streptophyta</taxon>
        <taxon>Embryophyta</taxon>
        <taxon>Tracheophyta</taxon>
        <taxon>Spermatophyta</taxon>
        <taxon>Magnoliopsida</taxon>
        <taxon>eudicotyledons</taxon>
        <taxon>Gunneridae</taxon>
        <taxon>Pentapetalae</taxon>
        <taxon>rosids</taxon>
        <taxon>fabids</taxon>
        <taxon>Rosales</taxon>
        <taxon>Cannabaceae</taxon>
        <taxon>Cannabis</taxon>
    </lineage>
</organism>
<protein>
    <submittedName>
        <fullName evidence="1">Uncharacterized protein</fullName>
    </submittedName>
</protein>
<gene>
    <name evidence="1" type="ORF">G4B88_023405</name>
</gene>
<dbReference type="Pfam" id="PF12023">
    <property type="entry name" value="DUF3511"/>
    <property type="match status" value="1"/>
</dbReference>
<dbReference type="EMBL" id="JAATIQ010000017">
    <property type="protein sequence ID" value="KAF4400612.1"/>
    <property type="molecule type" value="Genomic_DNA"/>
</dbReference>
<proteinExistence type="predicted"/>
<dbReference type="PANTHER" id="PTHR33193:SF41">
    <property type="entry name" value="DUF3511 DOMAIN-CONTAINING PROTEIN"/>
    <property type="match status" value="1"/>
</dbReference>
<dbReference type="AlphaFoldDB" id="A0A7J6HZ74"/>
<sequence>MDRSKSLPSHYSNLHGDARFDFEERSKSYSFNGDDDLATSSSNPEMKRRKRVAAYNMYATEGKLKSSLRNSFKWIKSKFVGTYYDDLQCPNMFQNKVPELRLLMPMISCINVQIQSNIEMLHSEVGYHEVGASAEGWLVGLSQVLGW</sequence>
<evidence type="ECO:0000313" key="1">
    <source>
        <dbReference type="EMBL" id="KAF4400612.1"/>
    </source>
</evidence>
<accession>A0A7J6HZ74</accession>
<keyword evidence="2" id="KW-1185">Reference proteome</keyword>
<comment type="caution">
    <text evidence="1">The sequence shown here is derived from an EMBL/GenBank/DDBJ whole genome shotgun (WGS) entry which is preliminary data.</text>
</comment>
<reference evidence="1 2" key="1">
    <citation type="journal article" date="2020" name="bioRxiv">
        <title>Sequence and annotation of 42 cannabis genomes reveals extensive copy number variation in cannabinoid synthesis and pathogen resistance genes.</title>
        <authorList>
            <person name="Mckernan K.J."/>
            <person name="Helbert Y."/>
            <person name="Kane L.T."/>
            <person name="Ebling H."/>
            <person name="Zhang L."/>
            <person name="Liu B."/>
            <person name="Eaton Z."/>
            <person name="Mclaughlin S."/>
            <person name="Kingan S."/>
            <person name="Baybayan P."/>
            <person name="Concepcion G."/>
            <person name="Jordan M."/>
            <person name="Riva A."/>
            <person name="Barbazuk W."/>
            <person name="Harkins T."/>
        </authorList>
    </citation>
    <scope>NUCLEOTIDE SEQUENCE [LARGE SCALE GENOMIC DNA]</scope>
    <source>
        <strain evidence="2">cv. Jamaican Lion 4</strain>
        <tissue evidence="1">Leaf</tissue>
    </source>
</reference>
<dbReference type="Proteomes" id="UP000583929">
    <property type="component" value="Unassembled WGS sequence"/>
</dbReference>
<name>A0A7J6HZ74_CANSA</name>
<dbReference type="PANTHER" id="PTHR33193">
    <property type="entry name" value="DOMAIN PROTEIN, PUTATIVE (DUF3511)-RELATED"/>
    <property type="match status" value="1"/>
</dbReference>